<evidence type="ECO:0000313" key="3">
    <source>
        <dbReference type="EMBL" id="KAG2938074.1"/>
    </source>
</evidence>
<evidence type="ECO:0000313" key="1">
    <source>
        <dbReference type="EMBL" id="KAG2851047.1"/>
    </source>
</evidence>
<dbReference type="Proteomes" id="UP000760860">
    <property type="component" value="Unassembled WGS sequence"/>
</dbReference>
<dbReference type="EMBL" id="RCML01000649">
    <property type="protein sequence ID" value="KAG2971837.1"/>
    <property type="molecule type" value="Genomic_DNA"/>
</dbReference>
<dbReference type="EMBL" id="RCMG01000636">
    <property type="protein sequence ID" value="KAG2851047.1"/>
    <property type="molecule type" value="Genomic_DNA"/>
</dbReference>
<proteinExistence type="predicted"/>
<dbReference type="Proteomes" id="UP000774804">
    <property type="component" value="Unassembled WGS sequence"/>
</dbReference>
<evidence type="ECO:0000313" key="4">
    <source>
        <dbReference type="EMBL" id="KAG2971837.1"/>
    </source>
</evidence>
<comment type="caution">
    <text evidence="1">The sequence shown here is derived from an EMBL/GenBank/DDBJ whole genome shotgun (WGS) entry which is preliminary data.</text>
</comment>
<dbReference type="Proteomes" id="UP000736787">
    <property type="component" value="Unassembled WGS sequence"/>
</dbReference>
<dbReference type="Proteomes" id="UP000735874">
    <property type="component" value="Unassembled WGS sequence"/>
</dbReference>
<evidence type="ECO:0000313" key="2">
    <source>
        <dbReference type="EMBL" id="KAG2904625.1"/>
    </source>
</evidence>
<sequence length="80" mass="8674">MDHLIPTGSKFHSKTFCYESPAIADHPGVAFCQLGERQSHFQHEQNGSIRQCDLILAGAGPILSSGVQGLHCKRGERGTL</sequence>
<dbReference type="EMBL" id="RCMV01000254">
    <property type="protein sequence ID" value="KAG3220639.1"/>
    <property type="molecule type" value="Genomic_DNA"/>
</dbReference>
<dbReference type="EMBL" id="RCMK01000295">
    <property type="protein sequence ID" value="KAG2938074.1"/>
    <property type="molecule type" value="Genomic_DNA"/>
</dbReference>
<accession>A0A8T0YTY2</accession>
<name>A0A8T0YTY2_9STRA</name>
<evidence type="ECO:0000313" key="6">
    <source>
        <dbReference type="Proteomes" id="UP000735874"/>
    </source>
</evidence>
<dbReference type="EMBL" id="RCMI01000586">
    <property type="protein sequence ID" value="KAG2904625.1"/>
    <property type="molecule type" value="Genomic_DNA"/>
</dbReference>
<dbReference type="AlphaFoldDB" id="A0A8T0YTY2"/>
<gene>
    <name evidence="1" type="ORF">PC113_g16246</name>
    <name evidence="2" type="ORF">PC115_g14898</name>
    <name evidence="3" type="ORF">PC117_g11428</name>
    <name evidence="4" type="ORF">PC118_g16051</name>
    <name evidence="5" type="ORF">PC129_g8618</name>
</gene>
<evidence type="ECO:0000313" key="5">
    <source>
        <dbReference type="EMBL" id="KAG3220639.1"/>
    </source>
</evidence>
<dbReference type="Proteomes" id="UP000697107">
    <property type="component" value="Unassembled WGS sequence"/>
</dbReference>
<reference evidence="1" key="1">
    <citation type="submission" date="2018-10" db="EMBL/GenBank/DDBJ databases">
        <title>Effector identification in a new, highly contiguous assembly of the strawberry crown rot pathogen Phytophthora cactorum.</title>
        <authorList>
            <person name="Armitage A.D."/>
            <person name="Nellist C.F."/>
            <person name="Bates H."/>
            <person name="Vickerstaff R.J."/>
            <person name="Harrison R.J."/>
        </authorList>
    </citation>
    <scope>NUCLEOTIDE SEQUENCE</scope>
    <source>
        <strain evidence="1">15-7</strain>
        <strain evidence="2">4032</strain>
        <strain evidence="3">4040</strain>
        <strain evidence="4">P415</strain>
        <strain evidence="5">P421</strain>
    </source>
</reference>
<protein>
    <submittedName>
        <fullName evidence="1">Uncharacterized protein</fullName>
    </submittedName>
</protein>
<organism evidence="1 6">
    <name type="scientific">Phytophthora cactorum</name>
    <dbReference type="NCBI Taxonomy" id="29920"/>
    <lineage>
        <taxon>Eukaryota</taxon>
        <taxon>Sar</taxon>
        <taxon>Stramenopiles</taxon>
        <taxon>Oomycota</taxon>
        <taxon>Peronosporomycetes</taxon>
        <taxon>Peronosporales</taxon>
        <taxon>Peronosporaceae</taxon>
        <taxon>Phytophthora</taxon>
    </lineage>
</organism>